<dbReference type="EMBL" id="JYMX02000010">
    <property type="protein sequence ID" value="MCW3712505.1"/>
    <property type="molecule type" value="Genomic_DNA"/>
</dbReference>
<evidence type="ECO:0000313" key="1">
    <source>
        <dbReference type="EMBL" id="MCW3712505.1"/>
    </source>
</evidence>
<dbReference type="Proteomes" id="UP000191686">
    <property type="component" value="Unassembled WGS sequence"/>
</dbReference>
<dbReference type="AlphaFoldDB" id="A0ABD4UDR5"/>
<reference evidence="1 2" key="1">
    <citation type="journal article" date="2017" name="Front. Microbiol.">
        <title>Genomics reveals a unique clone of Burkholderia cenocepacia harbouring an actively excising novel genomic island.</title>
        <authorList>
            <person name="Patil P."/>
            <person name="Mali S."/>
            <person name="Midha S."/>
            <person name="Gautam V."/>
            <person name="Dash L."/>
            <person name="Kumar S."/>
            <person name="Shastri J."/>
            <person name="Singhal L."/>
            <person name="Patil P.B."/>
        </authorList>
    </citation>
    <scope>NUCLEOTIDE SEQUENCE [LARGE SCALE GENOMIC DNA]</scope>
    <source>
        <strain evidence="1 2">BC-19</strain>
    </source>
</reference>
<accession>A0ABD4UDR5</accession>
<dbReference type="RefSeq" id="WP_171026890.1">
    <property type="nucleotide sequence ID" value="NZ_JYMX02000010.1"/>
</dbReference>
<gene>
    <name evidence="1" type="ORF">UE95_014545</name>
</gene>
<sequence length="95" mass="10672">MQAKQCTKIAFSLFVLFISKRERLHRRGRATQNSSHLGRDVERGIGYEAIATIASFKLIFPTSKAATFNSFAETFPWNGHGDKRVSATVNIIISR</sequence>
<reference evidence="1 2" key="2">
    <citation type="journal article" date="2017" name="Front. Microbiol.">
        <title>Genomics Reveals a Unique Clone of Burkholderia cenocepacia Harboring an Actively Excising Novel Genomic Island.</title>
        <authorList>
            <person name="Patil P.P."/>
            <person name="Mali S."/>
            <person name="Midha S."/>
            <person name="Gautam V."/>
            <person name="Dash L."/>
            <person name="Kumar S."/>
            <person name="Shastri J."/>
            <person name="Singhal L."/>
            <person name="Patil P.B."/>
        </authorList>
    </citation>
    <scope>NUCLEOTIDE SEQUENCE [LARGE SCALE GENOMIC DNA]</scope>
    <source>
        <strain evidence="1 2">BC-19</strain>
    </source>
</reference>
<evidence type="ECO:0008006" key="3">
    <source>
        <dbReference type="Google" id="ProtNLM"/>
    </source>
</evidence>
<comment type="caution">
    <text evidence="1">The sequence shown here is derived from an EMBL/GenBank/DDBJ whole genome shotgun (WGS) entry which is preliminary data.</text>
</comment>
<name>A0ABD4UDR5_9BURK</name>
<organism evidence="1 2">
    <name type="scientific">Burkholderia cenocepacia</name>
    <dbReference type="NCBI Taxonomy" id="95486"/>
    <lineage>
        <taxon>Bacteria</taxon>
        <taxon>Pseudomonadati</taxon>
        <taxon>Pseudomonadota</taxon>
        <taxon>Betaproteobacteria</taxon>
        <taxon>Burkholderiales</taxon>
        <taxon>Burkholderiaceae</taxon>
        <taxon>Burkholderia</taxon>
        <taxon>Burkholderia cepacia complex</taxon>
    </lineage>
</organism>
<protein>
    <recommendedName>
        <fullName evidence="3">Secreted protein</fullName>
    </recommendedName>
</protein>
<proteinExistence type="predicted"/>
<evidence type="ECO:0000313" key="2">
    <source>
        <dbReference type="Proteomes" id="UP000191686"/>
    </source>
</evidence>